<dbReference type="SUPFAM" id="SSF52833">
    <property type="entry name" value="Thioredoxin-like"/>
    <property type="match status" value="1"/>
</dbReference>
<dbReference type="AlphaFoldDB" id="A0A1H6F9P1"/>
<sequence length="111" mass="12939">MNLLAGIKNFLMGGKPQQRSPEAQAQVNENCVHLSLYHFPACPYCIKVRRQLWRLNLPIELRNAQKYKFSQALLEQGGLEQVPCLRIEELDGIQWLYESDAIIHYLQQHFS</sequence>
<dbReference type="OrthoDB" id="9782992at2"/>
<dbReference type="InterPro" id="IPR004045">
    <property type="entry name" value="Glutathione_S-Trfase_N"/>
</dbReference>
<name>A0A1H6F9P1_9GAMM</name>
<feature type="domain" description="GST N-terminal" evidence="1">
    <location>
        <begin position="32"/>
        <end position="111"/>
    </location>
</feature>
<evidence type="ECO:0000259" key="1">
    <source>
        <dbReference type="PROSITE" id="PS50404"/>
    </source>
</evidence>
<dbReference type="PROSITE" id="PS51354">
    <property type="entry name" value="GLUTAREDOXIN_2"/>
    <property type="match status" value="1"/>
</dbReference>
<dbReference type="Gene3D" id="3.40.30.10">
    <property type="entry name" value="Glutaredoxin"/>
    <property type="match status" value="1"/>
</dbReference>
<evidence type="ECO:0000313" key="3">
    <source>
        <dbReference type="Proteomes" id="UP000236724"/>
    </source>
</evidence>
<reference evidence="2 3" key="1">
    <citation type="submission" date="2016-10" db="EMBL/GenBank/DDBJ databases">
        <authorList>
            <person name="de Groot N.N."/>
        </authorList>
    </citation>
    <scope>NUCLEOTIDE SEQUENCE [LARGE SCALE GENOMIC DNA]</scope>
    <source>
        <strain evidence="2">MBHS1</strain>
    </source>
</reference>
<evidence type="ECO:0000313" key="2">
    <source>
        <dbReference type="EMBL" id="SEH06817.1"/>
    </source>
</evidence>
<organism evidence="2 3">
    <name type="scientific">Candidatus Venteria ishoeyi</name>
    <dbReference type="NCBI Taxonomy" id="1899563"/>
    <lineage>
        <taxon>Bacteria</taxon>
        <taxon>Pseudomonadati</taxon>
        <taxon>Pseudomonadota</taxon>
        <taxon>Gammaproteobacteria</taxon>
        <taxon>Thiotrichales</taxon>
        <taxon>Thiotrichaceae</taxon>
        <taxon>Venteria</taxon>
    </lineage>
</organism>
<dbReference type="PROSITE" id="PS50404">
    <property type="entry name" value="GST_NTER"/>
    <property type="match status" value="1"/>
</dbReference>
<dbReference type="InterPro" id="IPR036249">
    <property type="entry name" value="Thioredoxin-like_sf"/>
</dbReference>
<dbReference type="EMBL" id="FMSV02000506">
    <property type="protein sequence ID" value="SEH06817.1"/>
    <property type="molecule type" value="Genomic_DNA"/>
</dbReference>
<dbReference type="PROSITE" id="PS00195">
    <property type="entry name" value="GLUTAREDOXIN_1"/>
    <property type="match status" value="1"/>
</dbReference>
<accession>A0A1H6F9P1</accession>
<keyword evidence="3" id="KW-1185">Reference proteome</keyword>
<proteinExistence type="predicted"/>
<dbReference type="Proteomes" id="UP000236724">
    <property type="component" value="Unassembled WGS sequence"/>
</dbReference>
<protein>
    <submittedName>
        <fullName evidence="2">Glutaredoxin 2</fullName>
    </submittedName>
</protein>
<dbReference type="Pfam" id="PF13417">
    <property type="entry name" value="GST_N_3"/>
    <property type="match status" value="1"/>
</dbReference>
<gene>
    <name evidence="2" type="ORF">MBHS_02683</name>
</gene>
<dbReference type="RefSeq" id="WP_103920546.1">
    <property type="nucleotide sequence ID" value="NZ_FMSV02000506.1"/>
</dbReference>
<dbReference type="InterPro" id="IPR011767">
    <property type="entry name" value="GLR_AS"/>
</dbReference>